<gene>
    <name evidence="1" type="ORF">BFJ69_g14060</name>
</gene>
<proteinExistence type="predicted"/>
<comment type="caution">
    <text evidence="1">The sequence shown here is derived from an EMBL/GenBank/DDBJ whole genome shotgun (WGS) entry which is preliminary data.</text>
</comment>
<dbReference type="Proteomes" id="UP000285084">
    <property type="component" value="Unassembled WGS sequence"/>
</dbReference>
<organism evidence="1 2">
    <name type="scientific">Fusarium oxysporum</name>
    <name type="common">Fusarium vascular wilt</name>
    <dbReference type="NCBI Taxonomy" id="5507"/>
    <lineage>
        <taxon>Eukaryota</taxon>
        <taxon>Fungi</taxon>
        <taxon>Dikarya</taxon>
        <taxon>Ascomycota</taxon>
        <taxon>Pezizomycotina</taxon>
        <taxon>Sordariomycetes</taxon>
        <taxon>Hypocreomycetidae</taxon>
        <taxon>Hypocreales</taxon>
        <taxon>Nectriaceae</taxon>
        <taxon>Fusarium</taxon>
        <taxon>Fusarium oxysporum species complex</taxon>
    </lineage>
</organism>
<dbReference type="EMBL" id="MRCX01000207">
    <property type="protein sequence ID" value="RKK67913.1"/>
    <property type="molecule type" value="Genomic_DNA"/>
</dbReference>
<sequence>MHTVTNLLSIESEVSVWQVYYSFGLGPADSAQLHKVVTVSPDYCIDLLKRYRKNHEVASRPSAIPNETPTIIPHRRLSFFLVT</sequence>
<accession>A0A420MIX6</accession>
<reference evidence="1 2" key="1">
    <citation type="journal article" date="2018" name="Sci. Rep.">
        <title>Characterisation of pathogen-specific regions and novel effector candidates in Fusarium oxysporum f. sp. cepae.</title>
        <authorList>
            <person name="Armitage A.D."/>
            <person name="Taylor A."/>
            <person name="Sobczyk M.K."/>
            <person name="Baxter L."/>
            <person name="Greenfield B.P."/>
            <person name="Bates H.J."/>
            <person name="Wilson F."/>
            <person name="Jackson A.C."/>
            <person name="Ott S."/>
            <person name="Harrison R.J."/>
            <person name="Clarkson J.P."/>
        </authorList>
    </citation>
    <scope>NUCLEOTIDE SEQUENCE [LARGE SCALE GENOMIC DNA]</scope>
    <source>
        <strain evidence="1 2">Fo_A13</strain>
    </source>
</reference>
<evidence type="ECO:0000313" key="2">
    <source>
        <dbReference type="Proteomes" id="UP000285084"/>
    </source>
</evidence>
<dbReference type="AlphaFoldDB" id="A0A420MIX6"/>
<protein>
    <submittedName>
        <fullName evidence="1">Uncharacterized protein</fullName>
    </submittedName>
</protein>
<dbReference type="VEuPathDB" id="FungiDB:HZS61_001318"/>
<evidence type="ECO:0000313" key="1">
    <source>
        <dbReference type="EMBL" id="RKK67913.1"/>
    </source>
</evidence>
<name>A0A420MIX6_FUSOX</name>